<dbReference type="PANTHER" id="PTHR23417">
    <property type="entry name" value="3-DEOXY-D-MANNO-OCTULOSONIC-ACID TRANSFERASE/TRNA GUANINE-N 7 - -METHYLTRANSFERASE"/>
    <property type="match status" value="1"/>
</dbReference>
<keyword evidence="7" id="KW-0819">tRNA processing</keyword>
<dbReference type="EMBL" id="UOFR01000070">
    <property type="protein sequence ID" value="VAW99917.1"/>
    <property type="molecule type" value="Genomic_DNA"/>
</dbReference>
<dbReference type="GO" id="GO:0008176">
    <property type="term" value="F:tRNA (guanine(46)-N7)-methyltransferase activity"/>
    <property type="evidence" value="ECO:0007669"/>
    <property type="project" value="UniProtKB-EC"/>
</dbReference>
<dbReference type="PROSITE" id="PS51625">
    <property type="entry name" value="SAM_MT_TRMB"/>
    <property type="match status" value="1"/>
</dbReference>
<evidence type="ECO:0000256" key="7">
    <source>
        <dbReference type="ARBA" id="ARBA00022694"/>
    </source>
</evidence>
<evidence type="ECO:0000256" key="1">
    <source>
        <dbReference type="ARBA" id="ARBA00000142"/>
    </source>
</evidence>
<evidence type="ECO:0000256" key="4">
    <source>
        <dbReference type="ARBA" id="ARBA00022603"/>
    </source>
</evidence>
<dbReference type="InterPro" id="IPR055361">
    <property type="entry name" value="tRNA_methyltr_TrmB_bact"/>
</dbReference>
<name>A0A3B1AKI7_9ZZZZ</name>
<proteinExistence type="inferred from homology"/>
<keyword evidence="5 8" id="KW-0808">Transferase</keyword>
<dbReference type="CDD" id="cd02440">
    <property type="entry name" value="AdoMet_MTases"/>
    <property type="match status" value="1"/>
</dbReference>
<dbReference type="HAMAP" id="MF_01057">
    <property type="entry name" value="tRNA_methyltr_TrmB"/>
    <property type="match status" value="1"/>
</dbReference>
<dbReference type="AlphaFoldDB" id="A0A3B1AKI7"/>
<dbReference type="FunFam" id="3.40.50.150:FF:000035">
    <property type="entry name" value="tRNA (guanine-N(7)-)-methyltransferase"/>
    <property type="match status" value="1"/>
</dbReference>
<evidence type="ECO:0000256" key="3">
    <source>
        <dbReference type="ARBA" id="ARBA00011977"/>
    </source>
</evidence>
<dbReference type="Gene3D" id="3.40.50.150">
    <property type="entry name" value="Vaccinia Virus protein VP39"/>
    <property type="match status" value="1"/>
</dbReference>
<dbReference type="PANTHER" id="PTHR23417:SF14">
    <property type="entry name" value="PENTACOTRIPEPTIDE-REPEAT REGION OF PRORP DOMAIN-CONTAINING PROTEIN"/>
    <property type="match status" value="1"/>
</dbReference>
<evidence type="ECO:0000256" key="5">
    <source>
        <dbReference type="ARBA" id="ARBA00022679"/>
    </source>
</evidence>
<dbReference type="NCBIfam" id="TIGR00091">
    <property type="entry name" value="tRNA (guanosine(46)-N7)-methyltransferase TrmB"/>
    <property type="match status" value="1"/>
</dbReference>
<dbReference type="InterPro" id="IPR003358">
    <property type="entry name" value="tRNA_(Gua-N-7)_MeTrfase_Trmb"/>
</dbReference>
<organism evidence="8">
    <name type="scientific">hydrothermal vent metagenome</name>
    <dbReference type="NCBI Taxonomy" id="652676"/>
    <lineage>
        <taxon>unclassified sequences</taxon>
        <taxon>metagenomes</taxon>
        <taxon>ecological metagenomes</taxon>
    </lineage>
</organism>
<keyword evidence="6" id="KW-0949">S-adenosyl-L-methionine</keyword>
<keyword evidence="4 8" id="KW-0489">Methyltransferase</keyword>
<dbReference type="SUPFAM" id="SSF53335">
    <property type="entry name" value="S-adenosyl-L-methionine-dependent methyltransferases"/>
    <property type="match status" value="1"/>
</dbReference>
<dbReference type="EC" id="2.1.1.33" evidence="3"/>
<gene>
    <name evidence="8" type="ORF">MNBD_GAMMA21-2405</name>
</gene>
<evidence type="ECO:0000313" key="8">
    <source>
        <dbReference type="EMBL" id="VAW99917.1"/>
    </source>
</evidence>
<evidence type="ECO:0000256" key="6">
    <source>
        <dbReference type="ARBA" id="ARBA00022691"/>
    </source>
</evidence>
<protein>
    <recommendedName>
        <fullName evidence="3">tRNA (guanine(46)-N(7))-methyltransferase</fullName>
        <ecNumber evidence="3">2.1.1.33</ecNumber>
    </recommendedName>
</protein>
<sequence length="227" mass="26362">MTQYYRKIRSFVRREGRLTKGQQRALNELYPVYGLKLDDHQQIDFDLLFANDHPVHIEIGFGNGQALTHMAAEHSDQNYLGIEVHRPGVGNALLQIEQQDLKNVRVIAEDAVEVLNDHIPGDSVSAVYIFFADPWHKKRHHKRRLIQVEFVATLLTKLKPDGLLHFATDWQDYAEHMLDVVKQIPTLENLAGENKFSERPDYRPITKFEQRGLRLGHGVWDLLLRKI</sequence>
<dbReference type="InterPro" id="IPR029063">
    <property type="entry name" value="SAM-dependent_MTases_sf"/>
</dbReference>
<dbReference type="Pfam" id="PF02390">
    <property type="entry name" value="Methyltransf_4"/>
    <property type="match status" value="1"/>
</dbReference>
<evidence type="ECO:0000256" key="2">
    <source>
        <dbReference type="ARBA" id="ARBA00005217"/>
    </source>
</evidence>
<comment type="pathway">
    <text evidence="2">tRNA modification.</text>
</comment>
<comment type="catalytic activity">
    <reaction evidence="1">
        <text>guanosine(46) in tRNA + S-adenosyl-L-methionine = N(7)-methylguanosine(46) in tRNA + S-adenosyl-L-homocysteine</text>
        <dbReference type="Rhea" id="RHEA:42708"/>
        <dbReference type="Rhea" id="RHEA-COMP:10188"/>
        <dbReference type="Rhea" id="RHEA-COMP:10189"/>
        <dbReference type="ChEBI" id="CHEBI:57856"/>
        <dbReference type="ChEBI" id="CHEBI:59789"/>
        <dbReference type="ChEBI" id="CHEBI:74269"/>
        <dbReference type="ChEBI" id="CHEBI:74480"/>
        <dbReference type="EC" id="2.1.1.33"/>
    </reaction>
</comment>
<dbReference type="GO" id="GO:0043527">
    <property type="term" value="C:tRNA methyltransferase complex"/>
    <property type="evidence" value="ECO:0007669"/>
    <property type="project" value="TreeGrafter"/>
</dbReference>
<reference evidence="8" key="1">
    <citation type="submission" date="2018-06" db="EMBL/GenBank/DDBJ databases">
        <authorList>
            <person name="Zhirakovskaya E."/>
        </authorList>
    </citation>
    <scope>NUCLEOTIDE SEQUENCE</scope>
</reference>
<accession>A0A3B1AKI7</accession>